<sequence>MFPYISEAKLLIRHRSESGASNLNGMEWDGMEWNGMGGEEKKRREEKRREEKRREEKRKENTISVQATLPGALFWFGFLTSVTSHWLNLHIISSLKSDTCECRLACSTYRYIVEPGFYSKLANVAYVVMLIRKLDCLLP</sequence>
<protein>
    <submittedName>
        <fullName evidence="2">Uncharacterized protein</fullName>
    </submittedName>
</protein>
<dbReference type="AlphaFoldDB" id="A0ABC9XZI8"/>
<evidence type="ECO:0000313" key="2">
    <source>
        <dbReference type="EMBL" id="GAB0202719.1"/>
    </source>
</evidence>
<evidence type="ECO:0000256" key="1">
    <source>
        <dbReference type="SAM" id="MobiDB-lite"/>
    </source>
</evidence>
<gene>
    <name evidence="2" type="ORF">GRJ2_002737500</name>
</gene>
<keyword evidence="3" id="KW-1185">Reference proteome</keyword>
<organism evidence="2 3">
    <name type="scientific">Grus japonensis</name>
    <name type="common">Japanese crane</name>
    <name type="synonym">Red-crowned crane</name>
    <dbReference type="NCBI Taxonomy" id="30415"/>
    <lineage>
        <taxon>Eukaryota</taxon>
        <taxon>Metazoa</taxon>
        <taxon>Chordata</taxon>
        <taxon>Craniata</taxon>
        <taxon>Vertebrata</taxon>
        <taxon>Euteleostomi</taxon>
        <taxon>Archelosauria</taxon>
        <taxon>Archosauria</taxon>
        <taxon>Dinosauria</taxon>
        <taxon>Saurischia</taxon>
        <taxon>Theropoda</taxon>
        <taxon>Coelurosauria</taxon>
        <taxon>Aves</taxon>
        <taxon>Neognathae</taxon>
        <taxon>Neoaves</taxon>
        <taxon>Gruiformes</taxon>
        <taxon>Gruidae</taxon>
        <taxon>Grus</taxon>
    </lineage>
</organism>
<proteinExistence type="predicted"/>
<accession>A0ABC9XZI8</accession>
<comment type="caution">
    <text evidence="2">The sequence shown here is derived from an EMBL/GenBank/DDBJ whole genome shotgun (WGS) entry which is preliminary data.</text>
</comment>
<feature type="region of interest" description="Disordered" evidence="1">
    <location>
        <begin position="33"/>
        <end position="61"/>
    </location>
</feature>
<evidence type="ECO:0000313" key="3">
    <source>
        <dbReference type="Proteomes" id="UP001623348"/>
    </source>
</evidence>
<feature type="compositionally biased region" description="Basic and acidic residues" evidence="1">
    <location>
        <begin position="38"/>
        <end position="61"/>
    </location>
</feature>
<dbReference type="Proteomes" id="UP001623348">
    <property type="component" value="Unassembled WGS sequence"/>
</dbReference>
<name>A0ABC9XZI8_GRUJA</name>
<dbReference type="EMBL" id="BAAFJT010000040">
    <property type="protein sequence ID" value="GAB0202719.1"/>
    <property type="molecule type" value="Genomic_DNA"/>
</dbReference>
<reference evidence="2 3" key="1">
    <citation type="submission" date="2024-06" db="EMBL/GenBank/DDBJ databases">
        <title>The draft genome of Grus japonensis, version 3.</title>
        <authorList>
            <person name="Nabeshima K."/>
            <person name="Suzuki S."/>
            <person name="Onuma M."/>
        </authorList>
    </citation>
    <scope>NUCLEOTIDE SEQUENCE [LARGE SCALE GENOMIC DNA]</scope>
    <source>
        <strain evidence="2 3">451A</strain>
    </source>
</reference>